<protein>
    <submittedName>
        <fullName evidence="1">Uncharacterized protein</fullName>
    </submittedName>
</protein>
<organism evidence="1 2">
    <name type="scientific">Nocardioides mesophilus</name>
    <dbReference type="NCBI Taxonomy" id="433659"/>
    <lineage>
        <taxon>Bacteria</taxon>
        <taxon>Bacillati</taxon>
        <taxon>Actinomycetota</taxon>
        <taxon>Actinomycetes</taxon>
        <taxon>Propionibacteriales</taxon>
        <taxon>Nocardioidaceae</taxon>
        <taxon>Nocardioides</taxon>
    </lineage>
</organism>
<dbReference type="AlphaFoldDB" id="A0A7G9R987"/>
<dbReference type="Proteomes" id="UP000515947">
    <property type="component" value="Chromosome"/>
</dbReference>
<accession>A0A7G9R987</accession>
<proteinExistence type="predicted"/>
<keyword evidence="2" id="KW-1185">Reference proteome</keyword>
<dbReference type="RefSeq" id="WP_187578004.1">
    <property type="nucleotide sequence ID" value="NZ_CP060713.1"/>
</dbReference>
<evidence type="ECO:0000313" key="1">
    <source>
        <dbReference type="EMBL" id="QNN52162.1"/>
    </source>
</evidence>
<dbReference type="EMBL" id="CP060713">
    <property type="protein sequence ID" value="QNN52162.1"/>
    <property type="molecule type" value="Genomic_DNA"/>
</dbReference>
<gene>
    <name evidence="1" type="ORF">H9L09_16920</name>
</gene>
<dbReference type="Gene3D" id="3.40.50.300">
    <property type="entry name" value="P-loop containing nucleotide triphosphate hydrolases"/>
    <property type="match status" value="1"/>
</dbReference>
<dbReference type="KEGG" id="nmes:H9L09_16920"/>
<sequence length="296" mass="32491">MHELDRRHWSWRSGECRAGGHSFEVLCEPSGLDELLGPITSSLRVRAHRHGELPCYRLLGSPQGPPYALYFDDRRVRVASDPRTLVRFLAWHVNQRMIDSTSSTHVVFHAAAAVRAGLTLLLPGDQERGKTTTVAGLLREGYDYVTDEATAVHPATLHVELFPKALSLDPGSWGLFRDCGLPSPPPGSTTPNDQCQVPARQLGANVARGPARPPRLIVFPHFLAGSRTESIRLSAAEAVRDLALCSFHFEEHPARNLRVAADLVRGADVVRLRIGDLDGAVEAIEGLVSQTLMREL</sequence>
<evidence type="ECO:0000313" key="2">
    <source>
        <dbReference type="Proteomes" id="UP000515947"/>
    </source>
</evidence>
<name>A0A7G9R987_9ACTN</name>
<dbReference type="InterPro" id="IPR027417">
    <property type="entry name" value="P-loop_NTPase"/>
</dbReference>
<reference evidence="1 2" key="1">
    <citation type="submission" date="2020-08" db="EMBL/GenBank/DDBJ databases">
        <title>Genome sequence of Nocardioides mesophilus KACC 16243T.</title>
        <authorList>
            <person name="Hyun D.-W."/>
            <person name="Bae J.-W."/>
        </authorList>
    </citation>
    <scope>NUCLEOTIDE SEQUENCE [LARGE SCALE GENOMIC DNA]</scope>
    <source>
        <strain evidence="1 2">KACC 16243</strain>
    </source>
</reference>